<accession>A0A402CTY5</accession>
<dbReference type="GO" id="GO:0016799">
    <property type="term" value="F:hydrolase activity, hydrolyzing N-glycosyl compounds"/>
    <property type="evidence" value="ECO:0007669"/>
    <property type="project" value="TreeGrafter"/>
</dbReference>
<dbReference type="OrthoDB" id="9801098at2"/>
<dbReference type="PANTHER" id="PTHR31223:SF70">
    <property type="entry name" value="LOG FAMILY PROTEIN YJL055W"/>
    <property type="match status" value="1"/>
</dbReference>
<name>A0A402CTY5_9BACT</name>
<dbReference type="EMBL" id="AP025739">
    <property type="protein sequence ID" value="BDI28778.1"/>
    <property type="molecule type" value="Genomic_DNA"/>
</dbReference>
<evidence type="ECO:0000256" key="1">
    <source>
        <dbReference type="ARBA" id="ARBA00006763"/>
    </source>
</evidence>
<protein>
    <recommendedName>
        <fullName evidence="2">Cytokinin riboside 5'-monophosphate phosphoribohydrolase</fullName>
        <ecNumber evidence="2">3.2.2.n1</ecNumber>
    </recommendedName>
</protein>
<keyword evidence="2" id="KW-0203">Cytokinin biosynthesis</keyword>
<dbReference type="SUPFAM" id="SSF102405">
    <property type="entry name" value="MCP/YpsA-like"/>
    <property type="match status" value="1"/>
</dbReference>
<dbReference type="GO" id="GO:0005829">
    <property type="term" value="C:cytosol"/>
    <property type="evidence" value="ECO:0007669"/>
    <property type="project" value="TreeGrafter"/>
</dbReference>
<comment type="similarity">
    <text evidence="1 2">Belongs to the LOG family.</text>
</comment>
<dbReference type="AlphaFoldDB" id="A0A402CTY5"/>
<organism evidence="3 4">
    <name type="scientific">Capsulimonas corticalis</name>
    <dbReference type="NCBI Taxonomy" id="2219043"/>
    <lineage>
        <taxon>Bacteria</taxon>
        <taxon>Bacillati</taxon>
        <taxon>Armatimonadota</taxon>
        <taxon>Armatimonadia</taxon>
        <taxon>Capsulimonadales</taxon>
        <taxon>Capsulimonadaceae</taxon>
        <taxon>Capsulimonas</taxon>
    </lineage>
</organism>
<dbReference type="InterPro" id="IPR031100">
    <property type="entry name" value="LOG_fam"/>
</dbReference>
<evidence type="ECO:0000256" key="2">
    <source>
        <dbReference type="RuleBase" id="RU363015"/>
    </source>
</evidence>
<gene>
    <name evidence="3" type="ORF">CCAX7_008290</name>
</gene>
<dbReference type="Gene3D" id="3.40.50.450">
    <property type="match status" value="1"/>
</dbReference>
<dbReference type="PANTHER" id="PTHR31223">
    <property type="entry name" value="LOG FAMILY PROTEIN YJL055W"/>
    <property type="match status" value="1"/>
</dbReference>
<dbReference type="RefSeq" id="WP_119320838.1">
    <property type="nucleotide sequence ID" value="NZ_AP025739.1"/>
</dbReference>
<dbReference type="NCBIfam" id="TIGR00730">
    <property type="entry name" value="Rossman fold protein, TIGR00730 family"/>
    <property type="match status" value="1"/>
</dbReference>
<dbReference type="Proteomes" id="UP000287394">
    <property type="component" value="Chromosome"/>
</dbReference>
<evidence type="ECO:0000313" key="4">
    <source>
        <dbReference type="Proteomes" id="UP000287394"/>
    </source>
</evidence>
<dbReference type="KEGG" id="ccot:CCAX7_008290"/>
<dbReference type="EC" id="3.2.2.n1" evidence="2"/>
<evidence type="ECO:0000313" key="3">
    <source>
        <dbReference type="EMBL" id="BDI28778.1"/>
    </source>
</evidence>
<dbReference type="Pfam" id="PF03641">
    <property type="entry name" value="Lysine_decarbox"/>
    <property type="match status" value="1"/>
</dbReference>
<dbReference type="GO" id="GO:0009691">
    <property type="term" value="P:cytokinin biosynthetic process"/>
    <property type="evidence" value="ECO:0007669"/>
    <property type="project" value="UniProtKB-UniRule"/>
</dbReference>
<dbReference type="InterPro" id="IPR005269">
    <property type="entry name" value="LOG"/>
</dbReference>
<dbReference type="FunCoup" id="A0A402CTY5">
    <property type="interactions" value="195"/>
</dbReference>
<sequence>MNSICVFCGSNEGARPEYRQAATALGRLLARRGQTLVYGGADVGLMGAVADAALAEGGRVVGVIPHSLVAKEIAHKGLTELHTVGTLHERKVMMAEMSDAFISLPGGYGTLDEMFEMLTWSQIGTHLKPSGLLNIARYFDPLLALLDHAVAERFLHAKHRAMLLTDADPARLLDLLAANPPGHYDKWIDRKPGAE</sequence>
<keyword evidence="2" id="KW-0378">Hydrolase</keyword>
<keyword evidence="4" id="KW-1185">Reference proteome</keyword>
<proteinExistence type="inferred from homology"/>
<reference evidence="3 4" key="1">
    <citation type="journal article" date="2019" name="Int. J. Syst. Evol. Microbiol.">
        <title>Capsulimonas corticalis gen. nov., sp. nov., an aerobic capsulated bacterium, of a novel bacterial order, Capsulimonadales ord. nov., of the class Armatimonadia of the phylum Armatimonadetes.</title>
        <authorList>
            <person name="Li J."/>
            <person name="Kudo C."/>
            <person name="Tonouchi A."/>
        </authorList>
    </citation>
    <scope>NUCLEOTIDE SEQUENCE [LARGE SCALE GENOMIC DNA]</scope>
    <source>
        <strain evidence="3 4">AX-7</strain>
    </source>
</reference>